<proteinExistence type="predicted"/>
<evidence type="ECO:0000313" key="3">
    <source>
        <dbReference type="Proteomes" id="UP001558613"/>
    </source>
</evidence>
<keyword evidence="3" id="KW-1185">Reference proteome</keyword>
<dbReference type="Proteomes" id="UP001558613">
    <property type="component" value="Unassembled WGS sequence"/>
</dbReference>
<name>A0ABR3NIC3_9TELE</name>
<feature type="compositionally biased region" description="Polar residues" evidence="1">
    <location>
        <begin position="44"/>
        <end position="55"/>
    </location>
</feature>
<evidence type="ECO:0000313" key="2">
    <source>
        <dbReference type="EMBL" id="KAL1276719.1"/>
    </source>
</evidence>
<gene>
    <name evidence="2" type="ORF">QQF64_036342</name>
</gene>
<comment type="caution">
    <text evidence="2">The sequence shown here is derived from an EMBL/GenBank/DDBJ whole genome shotgun (WGS) entry which is preliminary data.</text>
</comment>
<organism evidence="2 3">
    <name type="scientific">Cirrhinus molitorella</name>
    <name type="common">mud carp</name>
    <dbReference type="NCBI Taxonomy" id="172907"/>
    <lineage>
        <taxon>Eukaryota</taxon>
        <taxon>Metazoa</taxon>
        <taxon>Chordata</taxon>
        <taxon>Craniata</taxon>
        <taxon>Vertebrata</taxon>
        <taxon>Euteleostomi</taxon>
        <taxon>Actinopterygii</taxon>
        <taxon>Neopterygii</taxon>
        <taxon>Teleostei</taxon>
        <taxon>Ostariophysi</taxon>
        <taxon>Cypriniformes</taxon>
        <taxon>Cyprinidae</taxon>
        <taxon>Labeoninae</taxon>
        <taxon>Labeonini</taxon>
        <taxon>Cirrhinus</taxon>
    </lineage>
</organism>
<protein>
    <submittedName>
        <fullName evidence="2">Uncharacterized protein</fullName>
    </submittedName>
</protein>
<dbReference type="EMBL" id="JAYMGO010000004">
    <property type="protein sequence ID" value="KAL1276719.1"/>
    <property type="molecule type" value="Genomic_DNA"/>
</dbReference>
<feature type="compositionally biased region" description="Polar residues" evidence="1">
    <location>
        <begin position="1"/>
        <end position="17"/>
    </location>
</feature>
<accession>A0ABR3NIC3</accession>
<feature type="compositionally biased region" description="Polar residues" evidence="1">
    <location>
        <begin position="82"/>
        <end position="93"/>
    </location>
</feature>
<feature type="region of interest" description="Disordered" evidence="1">
    <location>
        <begin position="1"/>
        <end position="105"/>
    </location>
</feature>
<reference evidence="2 3" key="1">
    <citation type="submission" date="2023-09" db="EMBL/GenBank/DDBJ databases">
        <authorList>
            <person name="Wang M."/>
        </authorList>
    </citation>
    <scope>NUCLEOTIDE SEQUENCE [LARGE SCALE GENOMIC DNA]</scope>
    <source>
        <strain evidence="2">GT-2023</strain>
        <tissue evidence="2">Liver</tissue>
    </source>
</reference>
<sequence length="280" mass="30342">MRSEAESSCVSMKSDQSMDPPIKLKSGDSQPDFRSVHQKRSEAESSCVSMKSDQSMDPPIKLKSGDSQPDFRSVHQKRSEAESSCVSMKSDQSMDPPIKLKSGDSQPDFRVHLVTEGSRVMYTTTEFPAVAAYAAEPLKAATPCTVVAPSITPPAYEPCPDSAAEAICKPFAHPVLAKEALSVYESAPETSSVHGPFQCLLRRRCMLQNLQRWQQPHIHELCVLPASSSACPATVPFSACSAKAPLDLEWSATNGLSTKTGQAAIISLACCQIIFDNAWF</sequence>
<evidence type="ECO:0000256" key="1">
    <source>
        <dbReference type="SAM" id="MobiDB-lite"/>
    </source>
</evidence>